<feature type="chain" id="PRO_5046252801" evidence="1">
    <location>
        <begin position="23"/>
        <end position="212"/>
    </location>
</feature>
<reference evidence="2" key="1">
    <citation type="submission" date="2021-12" db="EMBL/GenBank/DDBJ databases">
        <title>Discovery of the Pendulisporaceae a myxobacterial family with distinct sporulation behavior and unique specialized metabolism.</title>
        <authorList>
            <person name="Garcia R."/>
            <person name="Popoff A."/>
            <person name="Bader C.D."/>
            <person name="Loehr J."/>
            <person name="Walesch S."/>
            <person name="Walt C."/>
            <person name="Boldt J."/>
            <person name="Bunk B."/>
            <person name="Haeckl F.J.F.P.J."/>
            <person name="Gunesch A.P."/>
            <person name="Birkelbach J."/>
            <person name="Nuebel U."/>
            <person name="Pietschmann T."/>
            <person name="Bach T."/>
            <person name="Mueller R."/>
        </authorList>
    </citation>
    <scope>NUCLEOTIDE SEQUENCE</scope>
    <source>
        <strain evidence="2">MSr11367</strain>
    </source>
</reference>
<gene>
    <name evidence="2" type="ORF">LVJ94_37185</name>
</gene>
<name>A0ABZ2KV94_9BACT</name>
<protein>
    <submittedName>
        <fullName evidence="2">Uncharacterized protein</fullName>
    </submittedName>
</protein>
<feature type="signal peptide" evidence="1">
    <location>
        <begin position="1"/>
        <end position="22"/>
    </location>
</feature>
<accession>A0ABZ2KV94</accession>
<keyword evidence="3" id="KW-1185">Reference proteome</keyword>
<dbReference type="Proteomes" id="UP001374803">
    <property type="component" value="Chromosome"/>
</dbReference>
<organism evidence="2 3">
    <name type="scientific">Pendulispora rubella</name>
    <dbReference type="NCBI Taxonomy" id="2741070"/>
    <lineage>
        <taxon>Bacteria</taxon>
        <taxon>Pseudomonadati</taxon>
        <taxon>Myxococcota</taxon>
        <taxon>Myxococcia</taxon>
        <taxon>Myxococcales</taxon>
        <taxon>Sorangiineae</taxon>
        <taxon>Pendulisporaceae</taxon>
        <taxon>Pendulispora</taxon>
    </lineage>
</organism>
<proteinExistence type="predicted"/>
<dbReference type="RefSeq" id="WP_394832166.1">
    <property type="nucleotide sequence ID" value="NZ_CP089929.1"/>
</dbReference>
<evidence type="ECO:0000313" key="2">
    <source>
        <dbReference type="EMBL" id="WXB02538.1"/>
    </source>
</evidence>
<keyword evidence="1" id="KW-0732">Signal</keyword>
<dbReference type="EMBL" id="CP089983">
    <property type="protein sequence ID" value="WXB02538.1"/>
    <property type="molecule type" value="Genomic_DNA"/>
</dbReference>
<sequence>MKRTFFSFVGLLLAAVPFTGCAGGPPASAYDNHTFYQYDDLPGGQKNTFETAYPALDYRDANGEYVGVAILGGTVRFSRPRNWIIRRASLTPQKRFIEYVSPNQYVFAVYERLDPAGDSWGDVLARYEEDAKTSGAEVVAGRVPVASLTAQGREYVVKRNVKASKAPYTNYSREILMRGGNRYSLVEIVHQGESVNPVVRELLRVVDTFQPT</sequence>
<evidence type="ECO:0000256" key="1">
    <source>
        <dbReference type="SAM" id="SignalP"/>
    </source>
</evidence>
<evidence type="ECO:0000313" key="3">
    <source>
        <dbReference type="Proteomes" id="UP001374803"/>
    </source>
</evidence>